<evidence type="ECO:0000259" key="6">
    <source>
        <dbReference type="PROSITE" id="PS51294"/>
    </source>
</evidence>
<proteinExistence type="predicted"/>
<feature type="compositionally biased region" description="Polar residues" evidence="5">
    <location>
        <begin position="89"/>
        <end position="100"/>
    </location>
</feature>
<reference evidence="7 8" key="1">
    <citation type="journal article" date="2017" name="Plant Biotechnol. J.">
        <title>A comprehensive draft genome sequence for lupin (Lupinus angustifolius), an emerging health food: insights into plant-microbe interactions and legume evolution.</title>
        <authorList>
            <person name="Hane J.K."/>
            <person name="Ming Y."/>
            <person name="Kamphuis L.G."/>
            <person name="Nelson M.N."/>
            <person name="Garg G."/>
            <person name="Atkins C.A."/>
            <person name="Bayer P.E."/>
            <person name="Bravo A."/>
            <person name="Bringans S."/>
            <person name="Cannon S."/>
            <person name="Edwards D."/>
            <person name="Foley R."/>
            <person name="Gao L.L."/>
            <person name="Harrison M.J."/>
            <person name="Huang W."/>
            <person name="Hurgobin B."/>
            <person name="Li S."/>
            <person name="Liu C.W."/>
            <person name="McGrath A."/>
            <person name="Morahan G."/>
            <person name="Murray J."/>
            <person name="Weller J."/>
            <person name="Jian J."/>
            <person name="Singh K.B."/>
        </authorList>
    </citation>
    <scope>NUCLEOTIDE SEQUENCE [LARGE SCALE GENOMIC DNA]</scope>
    <source>
        <strain evidence="8">cv. Tanjil</strain>
        <tissue evidence="7">Whole plant</tissue>
    </source>
</reference>
<evidence type="ECO:0000256" key="1">
    <source>
        <dbReference type="ARBA" id="ARBA00004123"/>
    </source>
</evidence>
<gene>
    <name evidence="7" type="ORF">TanjilG_20851</name>
</gene>
<name>A0A1J7IJM4_LUPAN</name>
<dbReference type="InterPro" id="IPR001005">
    <property type="entry name" value="SANT/Myb"/>
</dbReference>
<dbReference type="GO" id="GO:0003677">
    <property type="term" value="F:DNA binding"/>
    <property type="evidence" value="ECO:0007669"/>
    <property type="project" value="InterPro"/>
</dbReference>
<sequence>MMHENKKRKNGRLVWSLELHNKFIDAVNQLGIEKALPKKILKLMNDENLTYDQIASHLQRYKLHLKRNGSSVSHQQQCSTDVRNIHELPSSSTKQLGQNDDTNDKDMHTQIGVIPTSTPSNDSFEWWDIDKLEAILNSNFIGEGCTSKNSTFNNSPEDSVNAYSSCSRSSQISAEIVELRQEMAAARDDNRKLWEIIQDIMARQDMLKQTISQVVPPSRISPICPEYSAMGCNGKWMASYPNLH</sequence>
<dbReference type="SUPFAM" id="SSF46689">
    <property type="entry name" value="Homeodomain-like"/>
    <property type="match status" value="1"/>
</dbReference>
<evidence type="ECO:0000256" key="5">
    <source>
        <dbReference type="SAM" id="MobiDB-lite"/>
    </source>
</evidence>
<dbReference type="GO" id="GO:0003700">
    <property type="term" value="F:DNA-binding transcription factor activity"/>
    <property type="evidence" value="ECO:0007669"/>
    <property type="project" value="InterPro"/>
</dbReference>
<dbReference type="AlphaFoldDB" id="A0A1J7IJM4"/>
<feature type="region of interest" description="Disordered" evidence="5">
    <location>
        <begin position="72"/>
        <end position="115"/>
    </location>
</feature>
<evidence type="ECO:0000313" key="7">
    <source>
        <dbReference type="EMBL" id="OIW14405.1"/>
    </source>
</evidence>
<dbReference type="Gene3D" id="1.10.10.60">
    <property type="entry name" value="Homeodomain-like"/>
    <property type="match status" value="1"/>
</dbReference>
<dbReference type="PROSITE" id="PS51294">
    <property type="entry name" value="HTH_MYB"/>
    <property type="match status" value="1"/>
</dbReference>
<dbReference type="Pfam" id="PF00249">
    <property type="entry name" value="Myb_DNA-binding"/>
    <property type="match status" value="1"/>
</dbReference>
<feature type="domain" description="HTH myb-type" evidence="6">
    <location>
        <begin position="15"/>
        <end position="66"/>
    </location>
</feature>
<comment type="subcellular location">
    <subcellularLocation>
        <location evidence="1">Nucleus</location>
    </subcellularLocation>
</comment>
<organism evidence="7 8">
    <name type="scientific">Lupinus angustifolius</name>
    <name type="common">Narrow-leaved blue lupine</name>
    <dbReference type="NCBI Taxonomy" id="3871"/>
    <lineage>
        <taxon>Eukaryota</taxon>
        <taxon>Viridiplantae</taxon>
        <taxon>Streptophyta</taxon>
        <taxon>Embryophyta</taxon>
        <taxon>Tracheophyta</taxon>
        <taxon>Spermatophyta</taxon>
        <taxon>Magnoliopsida</taxon>
        <taxon>eudicotyledons</taxon>
        <taxon>Gunneridae</taxon>
        <taxon>Pentapetalae</taxon>
        <taxon>rosids</taxon>
        <taxon>fabids</taxon>
        <taxon>Fabales</taxon>
        <taxon>Fabaceae</taxon>
        <taxon>Papilionoideae</taxon>
        <taxon>50 kb inversion clade</taxon>
        <taxon>genistoids sensu lato</taxon>
        <taxon>core genistoids</taxon>
        <taxon>Genisteae</taxon>
        <taxon>Lupinus</taxon>
    </lineage>
</organism>
<keyword evidence="3" id="KW-0804">Transcription</keyword>
<dbReference type="GO" id="GO:0005634">
    <property type="term" value="C:nucleus"/>
    <property type="evidence" value="ECO:0007669"/>
    <property type="project" value="UniProtKB-SubCell"/>
</dbReference>
<evidence type="ECO:0000313" key="8">
    <source>
        <dbReference type="Proteomes" id="UP000188354"/>
    </source>
</evidence>
<dbReference type="NCBIfam" id="TIGR01557">
    <property type="entry name" value="myb_SHAQKYF"/>
    <property type="match status" value="1"/>
</dbReference>
<feature type="compositionally biased region" description="Polar residues" evidence="5">
    <location>
        <begin position="72"/>
        <end position="82"/>
    </location>
</feature>
<dbReference type="FunFam" id="1.10.10.60:FF:000007">
    <property type="entry name" value="Two-component response regulator"/>
    <property type="match status" value="1"/>
</dbReference>
<dbReference type="EMBL" id="CM007363">
    <property type="protein sequence ID" value="OIW14405.1"/>
    <property type="molecule type" value="Genomic_DNA"/>
</dbReference>
<dbReference type="InterPro" id="IPR044841">
    <property type="entry name" value="LUX/BOA-like"/>
</dbReference>
<dbReference type="PANTHER" id="PTHR31442">
    <property type="entry name" value="HOMEODOMAIN-LIKE SUPERFAMILY PROTEIN-RELATED"/>
    <property type="match status" value="1"/>
</dbReference>
<keyword evidence="8" id="KW-1185">Reference proteome</keyword>
<dbReference type="InterPro" id="IPR009057">
    <property type="entry name" value="Homeodomain-like_sf"/>
</dbReference>
<dbReference type="Proteomes" id="UP000188354">
    <property type="component" value="Chromosome LG03"/>
</dbReference>
<accession>A0A1J7IJM4</accession>
<dbReference type="Gramene" id="OIW14405">
    <property type="protein sequence ID" value="OIW14405"/>
    <property type="gene ID" value="TanjilG_20851"/>
</dbReference>
<keyword evidence="2" id="KW-0805">Transcription regulation</keyword>
<evidence type="ECO:0000256" key="2">
    <source>
        <dbReference type="ARBA" id="ARBA00023015"/>
    </source>
</evidence>
<evidence type="ECO:0000256" key="3">
    <source>
        <dbReference type="ARBA" id="ARBA00023163"/>
    </source>
</evidence>
<evidence type="ECO:0000256" key="4">
    <source>
        <dbReference type="ARBA" id="ARBA00023242"/>
    </source>
</evidence>
<keyword evidence="4" id="KW-0539">Nucleus</keyword>
<dbReference type="PANTHER" id="PTHR31442:SF29">
    <property type="entry name" value="HOMEODOMAIN-LIKE SUPERFAMILY PROTEIN"/>
    <property type="match status" value="1"/>
</dbReference>
<dbReference type="InterPro" id="IPR006447">
    <property type="entry name" value="Myb_dom_plants"/>
</dbReference>
<dbReference type="InterPro" id="IPR017930">
    <property type="entry name" value="Myb_dom"/>
</dbReference>
<protein>
    <recommendedName>
        <fullName evidence="6">HTH myb-type domain-containing protein</fullName>
    </recommendedName>
</protein>